<dbReference type="Ensembl" id="ENSLACT00000005504.1">
    <property type="protein sequence ID" value="ENSLACP00000005456.1"/>
    <property type="gene ID" value="ENSLACG00000004853.1"/>
</dbReference>
<comment type="subcellular location">
    <subcellularLocation>
        <location evidence="2 13">Endoplasmic reticulum membrane</location>
    </subcellularLocation>
</comment>
<keyword evidence="12" id="KW-0753">Steroid metabolism</keyword>
<dbReference type="InterPro" id="IPR001128">
    <property type="entry name" value="Cyt_P450"/>
</dbReference>
<dbReference type="EMBL" id="AFYH01165413">
    <property type="status" value="NOT_ANNOTATED_CDS"/>
    <property type="molecule type" value="Genomic_DNA"/>
</dbReference>
<dbReference type="Proteomes" id="UP000008672">
    <property type="component" value="Unassembled WGS sequence"/>
</dbReference>
<keyword evidence="17" id="KW-1185">Reference proteome</keyword>
<name>H3A735_LATCH</name>
<dbReference type="SUPFAM" id="SSF48264">
    <property type="entry name" value="Cytochrome P450"/>
    <property type="match status" value="1"/>
</dbReference>
<comment type="pathway">
    <text evidence="3">Lipid metabolism; bile acid biosynthesis.</text>
</comment>
<dbReference type="GO" id="GO:0042632">
    <property type="term" value="P:cholesterol homeostasis"/>
    <property type="evidence" value="ECO:0007669"/>
    <property type="project" value="TreeGrafter"/>
</dbReference>
<dbReference type="EMBL" id="AFYH01165414">
    <property type="status" value="NOT_ANNOTATED_CDS"/>
    <property type="molecule type" value="Genomic_DNA"/>
</dbReference>
<reference evidence="17" key="1">
    <citation type="submission" date="2011-08" db="EMBL/GenBank/DDBJ databases">
        <title>The draft genome of Latimeria chalumnae.</title>
        <authorList>
            <person name="Di Palma F."/>
            <person name="Alfoldi J."/>
            <person name="Johnson J."/>
            <person name="Berlin A."/>
            <person name="Gnerre S."/>
            <person name="Jaffe D."/>
            <person name="MacCallum I."/>
            <person name="Young S."/>
            <person name="Walker B.J."/>
            <person name="Lander E."/>
            <person name="Lindblad-Toh K."/>
        </authorList>
    </citation>
    <scope>NUCLEOTIDE SEQUENCE [LARGE SCALE GENOMIC DNA]</scope>
    <source>
        <strain evidence="17">Wild caught</strain>
    </source>
</reference>
<dbReference type="OMA" id="WSEVVQM"/>
<dbReference type="GO" id="GO:0005789">
    <property type="term" value="C:endoplasmic reticulum membrane"/>
    <property type="evidence" value="ECO:0007669"/>
    <property type="project" value="UniProtKB-SubCell"/>
</dbReference>
<dbReference type="GeneTree" id="ENSGT00940000153141"/>
<evidence type="ECO:0000256" key="12">
    <source>
        <dbReference type="ARBA" id="ARBA00023221"/>
    </source>
</evidence>
<evidence type="ECO:0000256" key="8">
    <source>
        <dbReference type="ARBA" id="ARBA00023002"/>
    </source>
</evidence>
<dbReference type="EMBL" id="AFYH01165415">
    <property type="status" value="NOT_ANNOTATED_CDS"/>
    <property type="molecule type" value="Genomic_DNA"/>
</dbReference>
<dbReference type="STRING" id="7897.ENSLACP00000005456"/>
<dbReference type="GO" id="GO:0008396">
    <property type="term" value="F:oxysterol 7-alpha-hydroxylase activity"/>
    <property type="evidence" value="ECO:0007669"/>
    <property type="project" value="TreeGrafter"/>
</dbReference>
<evidence type="ECO:0000256" key="1">
    <source>
        <dbReference type="ARBA" id="ARBA00001971"/>
    </source>
</evidence>
<dbReference type="PANTHER" id="PTHR24304:SF0">
    <property type="entry name" value="CYTOCHROME P450 7B1"/>
    <property type="match status" value="1"/>
</dbReference>
<dbReference type="InterPro" id="IPR002403">
    <property type="entry name" value="Cyt_P450_E_grp-IV"/>
</dbReference>
<organism evidence="16 17">
    <name type="scientific">Latimeria chalumnae</name>
    <name type="common">Coelacanth</name>
    <dbReference type="NCBI Taxonomy" id="7897"/>
    <lineage>
        <taxon>Eukaryota</taxon>
        <taxon>Metazoa</taxon>
        <taxon>Chordata</taxon>
        <taxon>Craniata</taxon>
        <taxon>Vertebrata</taxon>
        <taxon>Euteleostomi</taxon>
        <taxon>Coelacanthiformes</taxon>
        <taxon>Coelacanthidae</taxon>
        <taxon>Latimeria</taxon>
    </lineage>
</organism>
<dbReference type="Gene3D" id="1.10.630.10">
    <property type="entry name" value="Cytochrome P450"/>
    <property type="match status" value="1"/>
</dbReference>
<evidence type="ECO:0000256" key="15">
    <source>
        <dbReference type="PIRSR" id="PIRSR000047-2"/>
    </source>
</evidence>
<keyword evidence="10" id="KW-0443">Lipid metabolism</keyword>
<dbReference type="HOGENOM" id="CLU_018012_1_3_1"/>
<dbReference type="GO" id="GO:0005506">
    <property type="term" value="F:iron ion binding"/>
    <property type="evidence" value="ECO:0007669"/>
    <property type="project" value="InterPro"/>
</dbReference>
<dbReference type="InterPro" id="IPR036396">
    <property type="entry name" value="Cyt_P450_sf"/>
</dbReference>
<feature type="binding site" evidence="15">
    <location>
        <position position="91"/>
    </location>
    <ligand>
        <name>substrate</name>
    </ligand>
</feature>
<dbReference type="PRINTS" id="PR00465">
    <property type="entry name" value="EP450IV"/>
</dbReference>
<keyword evidence="11 13" id="KW-0472">Membrane</keyword>
<evidence type="ECO:0000256" key="14">
    <source>
        <dbReference type="PIRSR" id="PIRSR000047-1"/>
    </source>
</evidence>
<dbReference type="FunCoup" id="H3A735">
    <property type="interactions" value="194"/>
</dbReference>
<evidence type="ECO:0000256" key="4">
    <source>
        <dbReference type="ARBA" id="ARBA00010617"/>
    </source>
</evidence>
<keyword evidence="9 13" id="KW-0408">Iron</keyword>
<dbReference type="InterPro" id="IPR024204">
    <property type="entry name" value="Cyt_P450_CYP7A1-type"/>
</dbReference>
<protein>
    <submittedName>
        <fullName evidence="16">Cytochrome P450 family 7 subfamily B member 1</fullName>
    </submittedName>
</protein>
<dbReference type="GO" id="GO:0006699">
    <property type="term" value="P:bile acid biosynthetic process"/>
    <property type="evidence" value="ECO:0007669"/>
    <property type="project" value="TreeGrafter"/>
</dbReference>
<dbReference type="InParanoid" id="H3A735"/>
<dbReference type="Pfam" id="PF00067">
    <property type="entry name" value="p450"/>
    <property type="match status" value="1"/>
</dbReference>
<comment type="similarity">
    <text evidence="4 13">Belongs to the cytochrome P450 family.</text>
</comment>
<dbReference type="AlphaFoldDB" id="H3A735"/>
<keyword evidence="8" id="KW-0560">Oxidoreductase</keyword>
<evidence type="ECO:0000256" key="13">
    <source>
        <dbReference type="PIRNR" id="PIRNR000047"/>
    </source>
</evidence>
<dbReference type="PIRSF" id="PIRSF000047">
    <property type="entry name" value="Cytochrome_CYPVIIA1"/>
    <property type="match status" value="1"/>
</dbReference>
<feature type="binding site" evidence="15">
    <location>
        <position position="268"/>
    </location>
    <ligand>
        <name>substrate</name>
    </ligand>
</feature>
<evidence type="ECO:0000256" key="5">
    <source>
        <dbReference type="ARBA" id="ARBA00022617"/>
    </source>
</evidence>
<evidence type="ECO:0000256" key="10">
    <source>
        <dbReference type="ARBA" id="ARBA00023098"/>
    </source>
</evidence>
<keyword evidence="7 13" id="KW-0256">Endoplasmic reticulum</keyword>
<dbReference type="eggNOG" id="KOG0684">
    <property type="taxonomic scope" value="Eukaryota"/>
</dbReference>
<evidence type="ECO:0000313" key="16">
    <source>
        <dbReference type="Ensembl" id="ENSLACP00000005456.1"/>
    </source>
</evidence>
<reference evidence="16" key="2">
    <citation type="submission" date="2025-08" db="UniProtKB">
        <authorList>
            <consortium name="Ensembl"/>
        </authorList>
    </citation>
    <scope>IDENTIFICATION</scope>
</reference>
<comment type="cofactor">
    <cofactor evidence="1 13 14">
        <name>heme</name>
        <dbReference type="ChEBI" id="CHEBI:30413"/>
    </cofactor>
</comment>
<accession>H3A735</accession>
<evidence type="ECO:0000256" key="11">
    <source>
        <dbReference type="ARBA" id="ARBA00023136"/>
    </source>
</evidence>
<evidence type="ECO:0000256" key="2">
    <source>
        <dbReference type="ARBA" id="ARBA00004586"/>
    </source>
</evidence>
<dbReference type="GO" id="GO:0020037">
    <property type="term" value="F:heme binding"/>
    <property type="evidence" value="ECO:0007669"/>
    <property type="project" value="InterPro"/>
</dbReference>
<evidence type="ECO:0000256" key="6">
    <source>
        <dbReference type="ARBA" id="ARBA00022723"/>
    </source>
</evidence>
<evidence type="ECO:0000256" key="9">
    <source>
        <dbReference type="ARBA" id="ARBA00023004"/>
    </source>
</evidence>
<gene>
    <name evidence="16" type="primary">CYP7B1</name>
</gene>
<evidence type="ECO:0000256" key="7">
    <source>
        <dbReference type="ARBA" id="ARBA00022824"/>
    </source>
</evidence>
<proteinExistence type="inferred from homology"/>
<evidence type="ECO:0000256" key="3">
    <source>
        <dbReference type="ARBA" id="ARBA00004860"/>
    </source>
</evidence>
<dbReference type="CDD" id="cd20632">
    <property type="entry name" value="CYP7B1"/>
    <property type="match status" value="1"/>
</dbReference>
<dbReference type="InterPro" id="IPR050529">
    <property type="entry name" value="CYP450_sterol_14alpha_dmase"/>
</dbReference>
<reference evidence="16" key="3">
    <citation type="submission" date="2025-09" db="UniProtKB">
        <authorList>
            <consortium name="Ensembl"/>
        </authorList>
    </citation>
    <scope>IDENTIFICATION</scope>
</reference>
<sequence>VLGNFNVYFNRKAGEPPLEQGWIPLIGKTYGFIQDPLKFLRARQEKYGDIFTVYIAGRYITFVMDPFLYINVIRYRKQIDFQQFADDIASKTFGYPAINEDKFPSLNERIHKSYKYLQGETLENLTETLRNNLQWIFKRELPEVRDWRNEEMYHFCCRLMFEANFLTLYGKNCAIGGHKQMTEIRSMFEKFDKMFPYLVARIPIQLLGSTRSIREKLINYFLPKNMAVWKESSEIVQARKQLLEQYEVLMEKDKAAHHFAFLWASVGNTLPATFWALYYLVMHPEALAAVHDEIDHVLRSTGQEIDPDYIIHLTREKLDGLIYLGSAINESFRLCSASMNIRVAQEDFTLKFEETKAISLRKGDWVAFYPQSLHLDPEVYENPEVYKFDRFVEDGKEKTAFYKNGKKLRDYLMPFGSGVSKCPGRFFAVNEIKQFLILLIKYYDMEILPGERQVGLDSSRAGLGILLPNSPVHFRYKLRT</sequence>
<dbReference type="PANTHER" id="PTHR24304">
    <property type="entry name" value="CYTOCHROME P450 FAMILY 7"/>
    <property type="match status" value="1"/>
</dbReference>
<keyword evidence="5 13" id="KW-0349">Heme</keyword>
<feature type="binding site" description="axial binding residue" evidence="14">
    <location>
        <position position="422"/>
    </location>
    <ligand>
        <name>heme</name>
        <dbReference type="ChEBI" id="CHEBI:30413"/>
    </ligand>
    <ligandPart>
        <name>Fe</name>
        <dbReference type="ChEBI" id="CHEBI:18248"/>
    </ligandPart>
</feature>
<keyword evidence="6 13" id="KW-0479">Metal-binding</keyword>
<evidence type="ECO:0000313" key="17">
    <source>
        <dbReference type="Proteomes" id="UP000008672"/>
    </source>
</evidence>